<evidence type="ECO:0000256" key="1">
    <source>
        <dbReference type="SAM" id="Phobius"/>
    </source>
</evidence>
<evidence type="ECO:0000313" key="2">
    <source>
        <dbReference type="EMBL" id="XDV70962.1"/>
    </source>
</evidence>
<gene>
    <name evidence="2" type="ORF">ABQM86_18660</name>
</gene>
<dbReference type="RefSeq" id="WP_280623949.1">
    <property type="nucleotide sequence ID" value="NZ_CP165735.1"/>
</dbReference>
<protein>
    <submittedName>
        <fullName evidence="2">Uncharacterized protein</fullName>
    </submittedName>
</protein>
<organism evidence="2">
    <name type="scientific">Paenarthrobacter sp. AMU7</name>
    <dbReference type="NCBI Taxonomy" id="3162492"/>
    <lineage>
        <taxon>Bacteria</taxon>
        <taxon>Bacillati</taxon>
        <taxon>Actinomycetota</taxon>
        <taxon>Actinomycetes</taxon>
        <taxon>Micrococcales</taxon>
        <taxon>Micrococcaceae</taxon>
        <taxon>Paenarthrobacter</taxon>
    </lineage>
</organism>
<accession>A0AB39YPQ8</accession>
<keyword evidence="1" id="KW-1133">Transmembrane helix</keyword>
<proteinExistence type="predicted"/>
<keyword evidence="1" id="KW-0812">Transmembrane</keyword>
<name>A0AB39YPQ8_9MICC</name>
<reference evidence="2" key="1">
    <citation type="submission" date="2024-07" db="EMBL/GenBank/DDBJ databases">
        <authorList>
            <person name="Li J."/>
            <person name="Wei H."/>
            <person name="Ma J."/>
        </authorList>
    </citation>
    <scope>NUCLEOTIDE SEQUENCE</scope>
    <source>
        <strain evidence="2">AMU7</strain>
    </source>
</reference>
<feature type="transmembrane region" description="Helical" evidence="1">
    <location>
        <begin position="20"/>
        <end position="43"/>
    </location>
</feature>
<keyword evidence="1" id="KW-0472">Membrane</keyword>
<dbReference type="AlphaFoldDB" id="A0AB39YPQ8"/>
<dbReference type="EMBL" id="CP165735">
    <property type="protein sequence ID" value="XDV70962.1"/>
    <property type="molecule type" value="Genomic_DNA"/>
</dbReference>
<sequence length="58" mass="6250">MELFDTHTVVISAVLLVHSIGVVLLVFSAAVLMTLSFTVVLAVQAVRTTWAHARNTLS</sequence>